<dbReference type="RefSeq" id="WP_074426854.1">
    <property type="nucleotide sequence ID" value="NZ_BJEG01000001.1"/>
</dbReference>
<dbReference type="AlphaFoldDB" id="A0A4Y4FZJ9"/>
<dbReference type="Gene3D" id="1.10.10.60">
    <property type="entry name" value="Homeodomain-like"/>
    <property type="match status" value="1"/>
</dbReference>
<dbReference type="Pfam" id="PF12833">
    <property type="entry name" value="HTH_18"/>
    <property type="match status" value="1"/>
</dbReference>
<evidence type="ECO:0000256" key="3">
    <source>
        <dbReference type="ARBA" id="ARBA00023163"/>
    </source>
</evidence>
<dbReference type="InterPro" id="IPR018060">
    <property type="entry name" value="HTH_AraC"/>
</dbReference>
<dbReference type="SMART" id="SM00342">
    <property type="entry name" value="HTH_ARAC"/>
    <property type="match status" value="1"/>
</dbReference>
<dbReference type="OrthoDB" id="9813413at2"/>
<evidence type="ECO:0000256" key="2">
    <source>
        <dbReference type="ARBA" id="ARBA00023125"/>
    </source>
</evidence>
<dbReference type="InterPro" id="IPR018062">
    <property type="entry name" value="HTH_AraC-typ_CS"/>
</dbReference>
<dbReference type="EMBL" id="JAAXPM010000001">
    <property type="protein sequence ID" value="NKY66136.1"/>
    <property type="molecule type" value="Genomic_DNA"/>
</dbReference>
<evidence type="ECO:0000259" key="4">
    <source>
        <dbReference type="PROSITE" id="PS01124"/>
    </source>
</evidence>
<comment type="caution">
    <text evidence="5">The sequence shown here is derived from an EMBL/GenBank/DDBJ whole genome shotgun (WGS) entry which is preliminary data.</text>
</comment>
<keyword evidence="3" id="KW-0804">Transcription</keyword>
<evidence type="ECO:0000256" key="1">
    <source>
        <dbReference type="ARBA" id="ARBA00023015"/>
    </source>
</evidence>
<dbReference type="InterPro" id="IPR003313">
    <property type="entry name" value="AraC-bd"/>
</dbReference>
<dbReference type="PANTHER" id="PTHR43280">
    <property type="entry name" value="ARAC-FAMILY TRANSCRIPTIONAL REGULATOR"/>
    <property type="match status" value="1"/>
</dbReference>
<evidence type="ECO:0000313" key="7">
    <source>
        <dbReference type="Proteomes" id="UP000182448"/>
    </source>
</evidence>
<organism evidence="5 8">
    <name type="scientific">Weissella hellenica</name>
    <dbReference type="NCBI Taxonomy" id="46256"/>
    <lineage>
        <taxon>Bacteria</taxon>
        <taxon>Bacillati</taxon>
        <taxon>Bacillota</taxon>
        <taxon>Bacilli</taxon>
        <taxon>Lactobacillales</taxon>
        <taxon>Lactobacillaceae</taxon>
        <taxon>Weissella</taxon>
    </lineage>
</organism>
<evidence type="ECO:0000313" key="5">
    <source>
        <dbReference type="EMBL" id="NKY66136.1"/>
    </source>
</evidence>
<dbReference type="PANTHER" id="PTHR43280:SF28">
    <property type="entry name" value="HTH-TYPE TRANSCRIPTIONAL ACTIVATOR RHAS"/>
    <property type="match status" value="1"/>
</dbReference>
<name>A0A4Y4FZJ9_WEIHE</name>
<sequence length="287" mass="33802">MDQQIISISIPPFPSFIEGNYTTFKAGQRHVHRYNIGFFDLIFVKKGALFLREDSKKYTIHENEMFILLPNAEHDSWQPCEEETSFFWMHIYTSSRWQQANFPMCFVSDLPIPELHFHQKSYTLQLPKLGKIAEPELIFDLLDDIQKSTSSNRIDSIWYTEELFLKFLKYIDTQGIAKDRATLLAEKVHLYLAEHLSEHVDNNLLSAEFHLHVNYIARVMTKVYGKTPMELLEELRVETAKQYLIHTNKLIKNIAELVGFETYISFTNRFKKITGMSPKTYRATYKK</sequence>
<proteinExistence type="predicted"/>
<dbReference type="Proteomes" id="UP000585749">
    <property type="component" value="Unassembled WGS sequence"/>
</dbReference>
<dbReference type="PROSITE" id="PS01124">
    <property type="entry name" value="HTH_ARAC_FAMILY_2"/>
    <property type="match status" value="1"/>
</dbReference>
<dbReference type="PROSITE" id="PS00041">
    <property type="entry name" value="HTH_ARAC_FAMILY_1"/>
    <property type="match status" value="1"/>
</dbReference>
<dbReference type="SUPFAM" id="SSF46689">
    <property type="entry name" value="Homeodomain-like"/>
    <property type="match status" value="1"/>
</dbReference>
<dbReference type="GO" id="GO:0043565">
    <property type="term" value="F:sequence-specific DNA binding"/>
    <property type="evidence" value="ECO:0007669"/>
    <property type="project" value="InterPro"/>
</dbReference>
<accession>A0A4Y4FZJ9</accession>
<keyword evidence="1" id="KW-0805">Transcription regulation</keyword>
<reference evidence="6 7" key="1">
    <citation type="submission" date="2016-08" db="EMBL/GenBank/DDBJ databases">
        <authorList>
            <person name="Varghese N."/>
            <person name="Submissions Spin"/>
        </authorList>
    </citation>
    <scope>NUCLEOTIDE SEQUENCE [LARGE SCALE GENOMIC DNA]</scope>
    <source>
        <strain evidence="6 7">R-53116</strain>
    </source>
</reference>
<gene>
    <name evidence="6" type="ORF">GA0061075_102162</name>
    <name evidence="5" type="ORF">HF960_00195</name>
</gene>
<reference evidence="5 8" key="2">
    <citation type="submission" date="2020-04" db="EMBL/GenBank/DDBJ databases">
        <title>MicrobeNet Type strains.</title>
        <authorList>
            <person name="Nicholson A.C."/>
        </authorList>
    </citation>
    <scope>NUCLEOTIDE SEQUENCE [LARGE SCALE GENOMIC DNA]</scope>
    <source>
        <strain evidence="5 8">CCUG 33494</strain>
    </source>
</reference>
<dbReference type="InterPro" id="IPR009057">
    <property type="entry name" value="Homeodomain-like_sf"/>
</dbReference>
<dbReference type="Proteomes" id="UP000182448">
    <property type="component" value="Unassembled WGS sequence"/>
</dbReference>
<protein>
    <submittedName>
        <fullName evidence="6">AraC-type DNA-binding protein</fullName>
    </submittedName>
    <submittedName>
        <fullName evidence="5">Helix-turn-helix transcriptional regulator</fullName>
    </submittedName>
</protein>
<feature type="domain" description="HTH araC/xylS-type" evidence="4">
    <location>
        <begin position="186"/>
        <end position="284"/>
    </location>
</feature>
<keyword evidence="2 6" id="KW-0238">DNA-binding</keyword>
<dbReference type="SUPFAM" id="SSF51215">
    <property type="entry name" value="Regulatory protein AraC"/>
    <property type="match status" value="1"/>
</dbReference>
<evidence type="ECO:0000313" key="8">
    <source>
        <dbReference type="Proteomes" id="UP000585749"/>
    </source>
</evidence>
<dbReference type="InterPro" id="IPR037923">
    <property type="entry name" value="HTH-like"/>
</dbReference>
<keyword evidence="7" id="KW-1185">Reference proteome</keyword>
<dbReference type="Pfam" id="PF02311">
    <property type="entry name" value="AraC_binding"/>
    <property type="match status" value="1"/>
</dbReference>
<dbReference type="GO" id="GO:0003700">
    <property type="term" value="F:DNA-binding transcription factor activity"/>
    <property type="evidence" value="ECO:0007669"/>
    <property type="project" value="InterPro"/>
</dbReference>
<evidence type="ECO:0000313" key="6">
    <source>
        <dbReference type="EMBL" id="SCB79426.1"/>
    </source>
</evidence>
<dbReference type="EMBL" id="FMAW01000002">
    <property type="protein sequence ID" value="SCB79426.1"/>
    <property type="molecule type" value="Genomic_DNA"/>
</dbReference>